<dbReference type="KEGG" id="vg:26647894"/>
<reference evidence="3" key="2">
    <citation type="submission" date="2015-01" db="EMBL/GenBank/DDBJ databases">
        <title>Complete Genome of Bacillus megaterium Siphophage Stahl.</title>
        <authorList>
            <person name="Brizendine A.M."/>
            <person name="Rousseau S."/>
            <person name="Hernandez A.C."/>
            <person name="Everett G.F.K."/>
        </authorList>
    </citation>
    <scope>NUCLEOTIDE SEQUENCE [LARGE SCALE GENOMIC DNA]</scope>
</reference>
<evidence type="ECO:0000256" key="1">
    <source>
        <dbReference type="SAM" id="MobiDB-lite"/>
    </source>
</evidence>
<organism evidence="2 3">
    <name type="scientific">Bacillus phage Stahl</name>
    <dbReference type="NCBI Taxonomy" id="1610832"/>
    <lineage>
        <taxon>Viruses</taxon>
        <taxon>Duplodnaviria</taxon>
        <taxon>Heunggongvirae</taxon>
        <taxon>Uroviricota</taxon>
        <taxon>Caudoviricetes</taxon>
        <taxon>Slashvirus</taxon>
        <taxon>Slashvirus stahl</taxon>
    </lineage>
</organism>
<keyword evidence="3" id="KW-1185">Reference proteome</keyword>
<sequence length="88" mass="10103">MSSKYIRKPVVFNRESAWHMSILKRIEGESNNFSGYVMSILKEHFDTKLPLEPIVKSDPVEKEKEQPKSAAPSFQKPTNNLPPKLFGK</sequence>
<evidence type="ECO:0000313" key="2">
    <source>
        <dbReference type="EMBL" id="AKA61519.1"/>
    </source>
</evidence>
<feature type="region of interest" description="Disordered" evidence="1">
    <location>
        <begin position="53"/>
        <end position="88"/>
    </location>
</feature>
<gene>
    <name evidence="2" type="ORF">CPT_Stahl91</name>
</gene>
<dbReference type="OrthoDB" id="19374at10239"/>
<accession>A0A0E3GMP5</accession>
<feature type="compositionally biased region" description="Basic and acidic residues" evidence="1">
    <location>
        <begin position="58"/>
        <end position="67"/>
    </location>
</feature>
<dbReference type="RefSeq" id="YP_009203695.1">
    <property type="nucleotide sequence ID" value="NC_028856.1"/>
</dbReference>
<reference evidence="2 3" key="1">
    <citation type="journal article" date="2015" name="Genome Announc.">
        <title>Complete Genome Sequence of Bacillus megaterium Siphophage Stahl.</title>
        <authorList>
            <person name="Brizendine A.M."/>
            <person name="Rousseau S."/>
            <person name="Hernandez A.C."/>
            <person name="Kuty Everett G.F."/>
        </authorList>
    </citation>
    <scope>NUCLEOTIDE SEQUENCE [LARGE SCALE GENOMIC DNA]</scope>
</reference>
<name>A0A0E3GMP5_9CAUD</name>
<dbReference type="Proteomes" id="UP000033015">
    <property type="component" value="Segment"/>
</dbReference>
<dbReference type="GeneID" id="26647894"/>
<protein>
    <submittedName>
        <fullName evidence="2">Uncharacterized protein</fullName>
    </submittedName>
</protein>
<evidence type="ECO:0000313" key="3">
    <source>
        <dbReference type="Proteomes" id="UP000033015"/>
    </source>
</evidence>
<dbReference type="EMBL" id="KP696447">
    <property type="protein sequence ID" value="AKA61519.1"/>
    <property type="molecule type" value="Genomic_DNA"/>
</dbReference>
<proteinExistence type="predicted"/>